<accession>A0A3A4ZCP9</accession>
<feature type="transmembrane region" description="Helical" evidence="5">
    <location>
        <begin position="127"/>
        <end position="150"/>
    </location>
</feature>
<reference evidence="7 8" key="1">
    <citation type="journal article" date="2017" name="ISME J.">
        <title>Energy and carbon metabolisms in a deep terrestrial subsurface fluid microbial community.</title>
        <authorList>
            <person name="Momper L."/>
            <person name="Jungbluth S.P."/>
            <person name="Lee M.D."/>
            <person name="Amend J.P."/>
        </authorList>
    </citation>
    <scope>NUCLEOTIDE SEQUENCE [LARGE SCALE GENOMIC DNA]</scope>
    <source>
        <strain evidence="7">SURF_46</strain>
    </source>
</reference>
<feature type="transmembrane region" description="Helical" evidence="5">
    <location>
        <begin position="170"/>
        <end position="187"/>
    </location>
</feature>
<feature type="transmembrane region" description="Helical" evidence="5">
    <location>
        <begin position="244"/>
        <end position="262"/>
    </location>
</feature>
<organism evidence="7 8">
    <name type="scientific">candidate division WWE3 bacterium</name>
    <dbReference type="NCBI Taxonomy" id="2053526"/>
    <lineage>
        <taxon>Bacteria</taxon>
        <taxon>Katanobacteria</taxon>
    </lineage>
</organism>
<protein>
    <recommendedName>
        <fullName evidence="6">O-antigen ligase-related domain-containing protein</fullName>
    </recommendedName>
</protein>
<feature type="transmembrane region" description="Helical" evidence="5">
    <location>
        <begin position="362"/>
        <end position="382"/>
    </location>
</feature>
<evidence type="ECO:0000313" key="7">
    <source>
        <dbReference type="EMBL" id="RJR26932.1"/>
    </source>
</evidence>
<dbReference type="GO" id="GO:0016020">
    <property type="term" value="C:membrane"/>
    <property type="evidence" value="ECO:0007669"/>
    <property type="project" value="UniProtKB-SubCell"/>
</dbReference>
<feature type="transmembrane region" description="Helical" evidence="5">
    <location>
        <begin position="217"/>
        <end position="235"/>
    </location>
</feature>
<evidence type="ECO:0000256" key="3">
    <source>
        <dbReference type="ARBA" id="ARBA00022989"/>
    </source>
</evidence>
<keyword evidence="2 5" id="KW-0812">Transmembrane</keyword>
<evidence type="ECO:0000256" key="5">
    <source>
        <dbReference type="SAM" id="Phobius"/>
    </source>
</evidence>
<gene>
    <name evidence="7" type="ORF">C4561_04100</name>
</gene>
<feature type="transmembrane region" description="Helical" evidence="5">
    <location>
        <begin position="40"/>
        <end position="59"/>
    </location>
</feature>
<feature type="transmembrane region" description="Helical" evidence="5">
    <location>
        <begin position="102"/>
        <end position="120"/>
    </location>
</feature>
<evidence type="ECO:0000259" key="6">
    <source>
        <dbReference type="Pfam" id="PF04932"/>
    </source>
</evidence>
<evidence type="ECO:0000313" key="8">
    <source>
        <dbReference type="Proteomes" id="UP000265540"/>
    </source>
</evidence>
<dbReference type="AlphaFoldDB" id="A0A3A4ZCP9"/>
<keyword evidence="4 5" id="KW-0472">Membrane</keyword>
<dbReference type="InterPro" id="IPR051533">
    <property type="entry name" value="WaaL-like"/>
</dbReference>
<feature type="transmembrane region" description="Helical" evidence="5">
    <location>
        <begin position="12"/>
        <end position="28"/>
    </location>
</feature>
<proteinExistence type="predicted"/>
<feature type="transmembrane region" description="Helical" evidence="5">
    <location>
        <begin position="394"/>
        <end position="417"/>
    </location>
</feature>
<feature type="domain" description="O-antigen ligase-related" evidence="6">
    <location>
        <begin position="200"/>
        <end position="375"/>
    </location>
</feature>
<dbReference type="EMBL" id="QZJF01000017">
    <property type="protein sequence ID" value="RJR26932.1"/>
    <property type="molecule type" value="Genomic_DNA"/>
</dbReference>
<dbReference type="InterPro" id="IPR007016">
    <property type="entry name" value="O-antigen_ligase-rel_domated"/>
</dbReference>
<feature type="transmembrane region" description="Helical" evidence="5">
    <location>
        <begin position="194"/>
        <end position="211"/>
    </location>
</feature>
<comment type="subcellular location">
    <subcellularLocation>
        <location evidence="1">Membrane</location>
        <topology evidence="1">Multi-pass membrane protein</topology>
    </subcellularLocation>
</comment>
<evidence type="ECO:0000256" key="4">
    <source>
        <dbReference type="ARBA" id="ARBA00023136"/>
    </source>
</evidence>
<dbReference type="PANTHER" id="PTHR37422:SF13">
    <property type="entry name" value="LIPOPOLYSACCHARIDE BIOSYNTHESIS PROTEIN PA4999-RELATED"/>
    <property type="match status" value="1"/>
</dbReference>
<sequence>MKLLNLVENKYFYILSVLVFFLPLTYSRSTNELFEFPKMFFVYFAGTILVTAFAVEVILRSTKIKKIAFLPLVYLFTFLLSVIFSSHIYTSLWGYYTRFNDGLLSVCFFIFIYFVIKNVLSKTQTDALLKISVTTLIPAGIISIAQHYGISALWSSTPVERAFSTFGQPNWFAQYVVLILPLSIYYYVFDRNSLFWFTTSVIGFAGTWFSYSLSGLLGLLISLLIFALLLTGKILTDRGKFKKIVILFTIYFLIGVLNPGLLTDRFHDLNQDIHKFFVITPKVYAQELSGTSEYRVSDPGFIRSGLWQGTLNLIFSSPKVFLIGTGPETYPYEFQPFRTGDINYSSEWNFVMNKPHNYYLEIWSEQGILGLFTYILLIFWLYMKTPYKYKPGLAGFYVTNIFGWPTVATSLLFWILLAGTEADK</sequence>
<dbReference type="PANTHER" id="PTHR37422">
    <property type="entry name" value="TEICHURONIC ACID BIOSYNTHESIS PROTEIN TUAE"/>
    <property type="match status" value="1"/>
</dbReference>
<feature type="transmembrane region" description="Helical" evidence="5">
    <location>
        <begin position="71"/>
        <end position="96"/>
    </location>
</feature>
<name>A0A3A4ZCP9_UNCKA</name>
<comment type="caution">
    <text evidence="7">The sequence shown here is derived from an EMBL/GenBank/DDBJ whole genome shotgun (WGS) entry which is preliminary data.</text>
</comment>
<keyword evidence="3 5" id="KW-1133">Transmembrane helix</keyword>
<dbReference type="Pfam" id="PF04932">
    <property type="entry name" value="Wzy_C"/>
    <property type="match status" value="1"/>
</dbReference>
<evidence type="ECO:0000256" key="1">
    <source>
        <dbReference type="ARBA" id="ARBA00004141"/>
    </source>
</evidence>
<dbReference type="Proteomes" id="UP000265540">
    <property type="component" value="Unassembled WGS sequence"/>
</dbReference>
<evidence type="ECO:0000256" key="2">
    <source>
        <dbReference type="ARBA" id="ARBA00022692"/>
    </source>
</evidence>